<sequence>MNDSHDKFEKRDDRNFINNPNPTISRNGRNTNHQRQWHPEVIRFQDNPVKYPRAARNNHHGSSTGGAQEVSAPYGSCHHHTSSCRMPNTIGEISGVSFGEPTAVDYDDAADEYNRLEKTFTRQPSQGRQAPSSYGRDLEEGGVLYGIRENLAQRISNAGPIAFKELGIYWDNLSIYGSGTSQQYIEHVYSPLLHWLIEGPRLLWYIATCRGWPKSHNVTKQIIHNVQGYCRPGEMLLVLGKPGAGCSTLLRVLGNQRKTYTEITGDVSYGGITPKELHRHYKGEVVYNSEEDSHFPTLTVRNTIDFALKMKTPSSRVMANRKALRKSVTDMLISMFGLQNCADTKVGNELIRGVSGGEKKRTSIAEQMATAAAITIWDGSTRGLDASSALDYVRSLRIVADLMNRTTIVTLYQASENIYNIFDQVMVLADGRCIYFGPAQEARDYFQSLGYICPARQTTADFLTGITTRTEAQVAPGMENKVPQTPEEFETSFRRSQSYSRLQERIQAYREELEENRPDQRFRSRVQELKMGSSKSHFRQKSPYQTTYWFQVMACLQREWLITLGNPSLLIFRILYTSSMAVIVGSLFYKLPDTSEGAFTRGGVLFFALLFNTLVANSEIPKCFSSRPTIYKQNSFAFYHPSAVYIAQQLMDIPIAIVQVAIFSGILYWMAGLQANAAKFMIFWFVILMTCLCLTSMFRLIGNACPDLDTAHMAAGVMLLLFILLTGYLIPPGSMRGYLVWIYWINPIAYGLKALVSNEFSGLVMRCTGSNLVPRGLPKYNNLANQVCTLAGARPGSDFIRGEDYIYQSFGFNWHQKWVDIVAVIAFYLFYIFLALVVVEAIEWGHSGYSTNVFKRHHHFRFRCKRHISAFHPKVGPSDGRRNQTALASQRDHHTAEDTGSPPRQEKPGIKSTAGAGEGHQPVTGNTVRGLALTWQDVNYTVPLPRHAGEKQLLHNVFGYVRPGEMTALMGASGAGKTTLLDVLAQRKNVGRIEGDILLNGETLTRTFRRHTGYCEQADVHNPYTTVREALRFSAYMRQPSHVSTAEKKRLVEQVIQLMEMEDIAEAQVGTIESGIGLSMEERKRLTIAVELVARPKVLFLDEPTSGLDAQASFSIVRFIRKLAAEGQTVLCTIHQPSSLLFAHFDRLLLLAPGGYTVYFGDLGHNCETLINYFESNGATKCPETANPAEYILDVIGSKGSIDWPQVWKDSAQARMEREHVANLVAKVQEEAKDHQDISTDDRREFALNYFGQCRYVLQRMFVSYWRDPKYNMNRILLQAFCGFILGIAFVQLTDSTTDLQNRVFAIFQTSVLGILIINQVEPQLIKYRTWFTREEASGFYDWRAFATGMVLAELPYVILSSSCFFGIFYFAVGLSGIGNRIAYFYIMYNALTIFAMLFGQAVASWTPNDVVASMINPIPASFMALFCGVTIPYAQMTTFWRRWMYWIDPYHYIIEGLLVNDLFQQRVECTQEEFFVFQPPEGQNCIEYTREFLQEARGYLQSPDATKDCLYCPYEHGQDFYEGGLDWSFAHRYRNFCIVVGFCVFNLLVMLLGIKFYRSNKR</sequence>
<evidence type="ECO:0000256" key="10">
    <source>
        <dbReference type="SAM" id="Phobius"/>
    </source>
</evidence>
<dbReference type="Pfam" id="PF19055">
    <property type="entry name" value="ABC2_membrane_7"/>
    <property type="match status" value="1"/>
</dbReference>
<dbReference type="GO" id="GO:0016887">
    <property type="term" value="F:ATP hydrolysis activity"/>
    <property type="evidence" value="ECO:0007669"/>
    <property type="project" value="InterPro"/>
</dbReference>
<organism evidence="12 13">
    <name type="scientific">Dispira parvispora</name>
    <dbReference type="NCBI Taxonomy" id="1520584"/>
    <lineage>
        <taxon>Eukaryota</taxon>
        <taxon>Fungi</taxon>
        <taxon>Fungi incertae sedis</taxon>
        <taxon>Zoopagomycota</taxon>
        <taxon>Kickxellomycotina</taxon>
        <taxon>Dimargaritomycetes</taxon>
        <taxon>Dimargaritales</taxon>
        <taxon>Dimargaritaceae</taxon>
        <taxon>Dispira</taxon>
    </lineage>
</organism>
<dbReference type="Pfam" id="PF01061">
    <property type="entry name" value="ABC2_membrane"/>
    <property type="match status" value="2"/>
</dbReference>
<feature type="non-terminal residue" evidence="12">
    <location>
        <position position="1563"/>
    </location>
</feature>
<dbReference type="InterPro" id="IPR003439">
    <property type="entry name" value="ABC_transporter-like_ATP-bd"/>
</dbReference>
<evidence type="ECO:0000256" key="4">
    <source>
        <dbReference type="ARBA" id="ARBA00022692"/>
    </source>
</evidence>
<comment type="caution">
    <text evidence="12">The sequence shown here is derived from an EMBL/GenBank/DDBJ whole genome shotgun (WGS) entry which is preliminary data.</text>
</comment>
<evidence type="ECO:0000313" key="12">
    <source>
        <dbReference type="EMBL" id="KAJ1967304.1"/>
    </source>
</evidence>
<feature type="transmembrane region" description="Helical" evidence="10">
    <location>
        <begin position="653"/>
        <end position="670"/>
    </location>
</feature>
<proteinExistence type="inferred from homology"/>
<keyword evidence="8 10" id="KW-0472">Membrane</keyword>
<dbReference type="Pfam" id="PF06422">
    <property type="entry name" value="PDR_CDR"/>
    <property type="match status" value="1"/>
</dbReference>
<evidence type="ECO:0000259" key="11">
    <source>
        <dbReference type="PROSITE" id="PS50893"/>
    </source>
</evidence>
<dbReference type="GO" id="GO:0016020">
    <property type="term" value="C:membrane"/>
    <property type="evidence" value="ECO:0007669"/>
    <property type="project" value="UniProtKB-SubCell"/>
</dbReference>
<feature type="transmembrane region" description="Helical" evidence="10">
    <location>
        <begin position="713"/>
        <end position="731"/>
    </location>
</feature>
<dbReference type="FunFam" id="3.40.50.300:FF:000054">
    <property type="entry name" value="ABC multidrug transporter atrF"/>
    <property type="match status" value="1"/>
</dbReference>
<dbReference type="InterPro" id="IPR010929">
    <property type="entry name" value="PDR_CDR_ABC"/>
</dbReference>
<protein>
    <submittedName>
        <fullName evidence="12">ATP-binding cassette transporter snq2</fullName>
    </submittedName>
</protein>
<dbReference type="OrthoDB" id="245989at2759"/>
<gene>
    <name evidence="12" type="primary">SNQ2_1</name>
    <name evidence="12" type="ORF">IWQ62_001946</name>
</gene>
<dbReference type="InterPro" id="IPR034003">
    <property type="entry name" value="ABCG_PDR_2"/>
</dbReference>
<evidence type="ECO:0000256" key="6">
    <source>
        <dbReference type="ARBA" id="ARBA00022840"/>
    </source>
</evidence>
<feature type="transmembrane region" description="Helical" evidence="10">
    <location>
        <begin position="1276"/>
        <end position="1293"/>
    </location>
</feature>
<reference evidence="12" key="1">
    <citation type="submission" date="2022-07" db="EMBL/GenBank/DDBJ databases">
        <title>Phylogenomic reconstructions and comparative analyses of Kickxellomycotina fungi.</title>
        <authorList>
            <person name="Reynolds N.K."/>
            <person name="Stajich J.E."/>
            <person name="Barry K."/>
            <person name="Grigoriev I.V."/>
            <person name="Crous P."/>
            <person name="Smith M.E."/>
        </authorList>
    </citation>
    <scope>NUCLEOTIDE SEQUENCE</scope>
    <source>
        <strain evidence="12">RSA 1196</strain>
    </source>
</reference>
<dbReference type="InterPro" id="IPR034001">
    <property type="entry name" value="ABCG_PDR_1"/>
</dbReference>
<feature type="region of interest" description="Disordered" evidence="9">
    <location>
        <begin position="873"/>
        <end position="925"/>
    </location>
</feature>
<accession>A0A9W8AR55</accession>
<feature type="transmembrane region" description="Helical" evidence="10">
    <location>
        <begin position="818"/>
        <end position="839"/>
    </location>
</feature>
<name>A0A9W8AR55_9FUNG</name>
<evidence type="ECO:0000256" key="1">
    <source>
        <dbReference type="ARBA" id="ARBA00004141"/>
    </source>
</evidence>
<evidence type="ECO:0000256" key="9">
    <source>
        <dbReference type="SAM" id="MobiDB-lite"/>
    </source>
</evidence>
<keyword evidence="3" id="KW-0813">Transport</keyword>
<dbReference type="EMBL" id="JANBPY010000360">
    <property type="protein sequence ID" value="KAJ1967304.1"/>
    <property type="molecule type" value="Genomic_DNA"/>
</dbReference>
<dbReference type="GO" id="GO:0140359">
    <property type="term" value="F:ABC-type transporter activity"/>
    <property type="evidence" value="ECO:0007669"/>
    <property type="project" value="InterPro"/>
</dbReference>
<evidence type="ECO:0000313" key="13">
    <source>
        <dbReference type="Proteomes" id="UP001150925"/>
    </source>
</evidence>
<evidence type="ECO:0000256" key="7">
    <source>
        <dbReference type="ARBA" id="ARBA00022989"/>
    </source>
</evidence>
<evidence type="ECO:0000256" key="5">
    <source>
        <dbReference type="ARBA" id="ARBA00022741"/>
    </source>
</evidence>
<dbReference type="InterPro" id="IPR027417">
    <property type="entry name" value="P-loop_NTPase"/>
</dbReference>
<dbReference type="GO" id="GO:0005524">
    <property type="term" value="F:ATP binding"/>
    <property type="evidence" value="ECO:0007669"/>
    <property type="project" value="UniProtKB-KW"/>
</dbReference>
<keyword evidence="13" id="KW-1185">Reference proteome</keyword>
<dbReference type="InterPro" id="IPR043926">
    <property type="entry name" value="ABCG_dom"/>
</dbReference>
<dbReference type="SMART" id="SM00382">
    <property type="entry name" value="AAA"/>
    <property type="match status" value="2"/>
</dbReference>
<feature type="transmembrane region" description="Helical" evidence="10">
    <location>
        <begin position="682"/>
        <end position="701"/>
    </location>
</feature>
<keyword evidence="6 12" id="KW-0067">ATP-binding</keyword>
<feature type="compositionally biased region" description="Basic and acidic residues" evidence="9">
    <location>
        <begin position="1"/>
        <end position="15"/>
    </location>
</feature>
<feature type="transmembrane region" description="Helical" evidence="10">
    <location>
        <begin position="738"/>
        <end position="756"/>
    </location>
</feature>
<dbReference type="CDD" id="cd03233">
    <property type="entry name" value="ABCG_PDR_domain1"/>
    <property type="match status" value="1"/>
</dbReference>
<dbReference type="PANTHER" id="PTHR19241">
    <property type="entry name" value="ATP-BINDING CASSETTE TRANSPORTER"/>
    <property type="match status" value="1"/>
</dbReference>
<dbReference type="InterPro" id="IPR003593">
    <property type="entry name" value="AAA+_ATPase"/>
</dbReference>
<feature type="transmembrane region" description="Helical" evidence="10">
    <location>
        <begin position="1415"/>
        <end position="1435"/>
    </location>
</feature>
<dbReference type="Pfam" id="PF00005">
    <property type="entry name" value="ABC_tran"/>
    <property type="match status" value="2"/>
</dbReference>
<dbReference type="Proteomes" id="UP001150925">
    <property type="component" value="Unassembled WGS sequence"/>
</dbReference>
<evidence type="ECO:0000256" key="3">
    <source>
        <dbReference type="ARBA" id="ARBA00022448"/>
    </source>
</evidence>
<feature type="region of interest" description="Disordered" evidence="9">
    <location>
        <begin position="52"/>
        <end position="81"/>
    </location>
</feature>
<feature type="domain" description="ABC transporter" evidence="11">
    <location>
        <begin position="197"/>
        <end position="455"/>
    </location>
</feature>
<evidence type="ECO:0000256" key="2">
    <source>
        <dbReference type="ARBA" id="ARBA00006012"/>
    </source>
</evidence>
<keyword evidence="7 10" id="KW-1133">Transmembrane helix</keyword>
<feature type="transmembrane region" description="Helical" evidence="10">
    <location>
        <begin position="1382"/>
        <end position="1403"/>
    </location>
</feature>
<feature type="transmembrane region" description="Helical" evidence="10">
    <location>
        <begin position="1537"/>
        <end position="1558"/>
    </location>
</feature>
<feature type="domain" description="ABC transporter" evidence="11">
    <location>
        <begin position="933"/>
        <end position="1179"/>
    </location>
</feature>
<comment type="similarity">
    <text evidence="2">Belongs to the ABC transporter superfamily. ABCG family. PDR (TC 3.A.1.205) subfamily.</text>
</comment>
<dbReference type="SUPFAM" id="SSF52540">
    <property type="entry name" value="P-loop containing nucleoside triphosphate hydrolases"/>
    <property type="match status" value="2"/>
</dbReference>
<feature type="compositionally biased region" description="Polar residues" evidence="9">
    <location>
        <begin position="16"/>
        <end position="34"/>
    </location>
</feature>
<dbReference type="InterPro" id="IPR013525">
    <property type="entry name" value="ABC2_TM"/>
</dbReference>
<keyword evidence="4 10" id="KW-0812">Transmembrane</keyword>
<comment type="subcellular location">
    <subcellularLocation>
        <location evidence="1">Membrane</location>
        <topology evidence="1">Multi-pass membrane protein</topology>
    </subcellularLocation>
</comment>
<dbReference type="CDD" id="cd03232">
    <property type="entry name" value="ABCG_PDR_domain2"/>
    <property type="match status" value="1"/>
</dbReference>
<evidence type="ECO:0000256" key="8">
    <source>
        <dbReference type="ARBA" id="ARBA00023136"/>
    </source>
</evidence>
<feature type="region of interest" description="Disordered" evidence="9">
    <location>
        <begin position="1"/>
        <end position="37"/>
    </location>
</feature>
<feature type="transmembrane region" description="Helical" evidence="10">
    <location>
        <begin position="570"/>
        <end position="591"/>
    </location>
</feature>
<feature type="transmembrane region" description="Helical" evidence="10">
    <location>
        <begin position="1355"/>
        <end position="1375"/>
    </location>
</feature>
<dbReference type="PROSITE" id="PS50893">
    <property type="entry name" value="ABC_TRANSPORTER_2"/>
    <property type="match status" value="2"/>
</dbReference>
<feature type="transmembrane region" description="Helical" evidence="10">
    <location>
        <begin position="598"/>
        <end position="616"/>
    </location>
</feature>
<keyword evidence="5" id="KW-0547">Nucleotide-binding</keyword>
<dbReference type="Gene3D" id="3.40.50.300">
    <property type="entry name" value="P-loop containing nucleotide triphosphate hydrolases"/>
    <property type="match status" value="2"/>
</dbReference>